<comment type="subcellular location">
    <subcellularLocation>
        <location evidence="1 6">Secreted</location>
    </subcellularLocation>
</comment>
<comment type="similarity">
    <text evidence="2 6">Belongs to the plant self-incompatibility (S1) protein family.</text>
</comment>
<dbReference type="Proteomes" id="UP000187406">
    <property type="component" value="Unassembled WGS sequence"/>
</dbReference>
<dbReference type="EMBL" id="BDDD01000337">
    <property type="protein sequence ID" value="GAV64187.1"/>
    <property type="molecule type" value="Genomic_DNA"/>
</dbReference>
<comment type="caution">
    <text evidence="7">The sequence shown here is derived from an EMBL/GenBank/DDBJ whole genome shotgun (WGS) entry which is preliminary data.</text>
</comment>
<sequence>MLFLFMFIGDAQAQLAKKHVEITNEQASDITIHCKSKDDDLGIHVISTDKSFGWGFRRNIWESTLFFCGFTTPKGRGVYDIYKLSRDLHRCNPNNTCYWDVTDDGVHGYNGDKMDILFQWQ</sequence>
<accession>A0A1Q3B832</accession>
<gene>
    <name evidence="7" type="ORF">CFOL_v3_07705</name>
</gene>
<dbReference type="Pfam" id="PF05938">
    <property type="entry name" value="Self-incomp_S1"/>
    <property type="match status" value="1"/>
</dbReference>
<organism evidence="7 8">
    <name type="scientific">Cephalotus follicularis</name>
    <name type="common">Albany pitcher plant</name>
    <dbReference type="NCBI Taxonomy" id="3775"/>
    <lineage>
        <taxon>Eukaryota</taxon>
        <taxon>Viridiplantae</taxon>
        <taxon>Streptophyta</taxon>
        <taxon>Embryophyta</taxon>
        <taxon>Tracheophyta</taxon>
        <taxon>Spermatophyta</taxon>
        <taxon>Magnoliopsida</taxon>
        <taxon>eudicotyledons</taxon>
        <taxon>Gunneridae</taxon>
        <taxon>Pentapetalae</taxon>
        <taxon>rosids</taxon>
        <taxon>fabids</taxon>
        <taxon>Oxalidales</taxon>
        <taxon>Cephalotaceae</taxon>
        <taxon>Cephalotus</taxon>
    </lineage>
</organism>
<evidence type="ECO:0000256" key="5">
    <source>
        <dbReference type="ARBA" id="ARBA00022729"/>
    </source>
</evidence>
<dbReference type="InterPro" id="IPR010264">
    <property type="entry name" value="Self-incomp_S1"/>
</dbReference>
<reference evidence="8" key="1">
    <citation type="submission" date="2016-04" db="EMBL/GenBank/DDBJ databases">
        <title>Cephalotus genome sequencing.</title>
        <authorList>
            <person name="Fukushima K."/>
            <person name="Hasebe M."/>
            <person name="Fang X."/>
        </authorList>
    </citation>
    <scope>NUCLEOTIDE SEQUENCE [LARGE SCALE GENOMIC DNA]</scope>
    <source>
        <strain evidence="8">cv. St1</strain>
    </source>
</reference>
<dbReference type="InParanoid" id="A0A1Q3B832"/>
<evidence type="ECO:0000256" key="1">
    <source>
        <dbReference type="ARBA" id="ARBA00004613"/>
    </source>
</evidence>
<dbReference type="PANTHER" id="PTHR31232:SF155">
    <property type="entry name" value="PLANT SELF-INCOMPATIBILITY PROTEIN S1 FAMILY"/>
    <property type="match status" value="1"/>
</dbReference>
<keyword evidence="4 6" id="KW-0964">Secreted</keyword>
<keyword evidence="5" id="KW-0732">Signal</keyword>
<keyword evidence="8" id="KW-1185">Reference proteome</keyword>
<dbReference type="GO" id="GO:0060320">
    <property type="term" value="P:rejection of self pollen"/>
    <property type="evidence" value="ECO:0007669"/>
    <property type="project" value="UniProtKB-KW"/>
</dbReference>
<evidence type="ECO:0000256" key="3">
    <source>
        <dbReference type="ARBA" id="ARBA00022471"/>
    </source>
</evidence>
<evidence type="ECO:0000256" key="2">
    <source>
        <dbReference type="ARBA" id="ARBA00005581"/>
    </source>
</evidence>
<evidence type="ECO:0000256" key="6">
    <source>
        <dbReference type="RuleBase" id="RU367044"/>
    </source>
</evidence>
<dbReference type="PANTHER" id="PTHR31232">
    <property type="match status" value="1"/>
</dbReference>
<keyword evidence="3 6" id="KW-0713">Self-incompatibility</keyword>
<name>A0A1Q3B832_CEPFO</name>
<dbReference type="AlphaFoldDB" id="A0A1Q3B832"/>
<evidence type="ECO:0000313" key="7">
    <source>
        <dbReference type="EMBL" id="GAV64187.1"/>
    </source>
</evidence>
<dbReference type="OrthoDB" id="1933876at2759"/>
<evidence type="ECO:0000256" key="4">
    <source>
        <dbReference type="ARBA" id="ARBA00022525"/>
    </source>
</evidence>
<dbReference type="GO" id="GO:0005576">
    <property type="term" value="C:extracellular region"/>
    <property type="evidence" value="ECO:0007669"/>
    <property type="project" value="UniProtKB-SubCell"/>
</dbReference>
<protein>
    <recommendedName>
        <fullName evidence="6">S-protein homolog</fullName>
    </recommendedName>
</protein>
<proteinExistence type="inferred from homology"/>
<evidence type="ECO:0000313" key="8">
    <source>
        <dbReference type="Proteomes" id="UP000187406"/>
    </source>
</evidence>